<comment type="caution">
    <text evidence="3">The sequence shown here is derived from an EMBL/GenBank/DDBJ whole genome shotgun (WGS) entry which is preliminary data.</text>
</comment>
<dbReference type="EMBL" id="BKCJ011270912">
    <property type="protein sequence ID" value="GFD13216.1"/>
    <property type="molecule type" value="Genomic_DNA"/>
</dbReference>
<name>A0A699U0A5_TANCI</name>
<organism evidence="3">
    <name type="scientific">Tanacetum cinerariifolium</name>
    <name type="common">Dalmatian daisy</name>
    <name type="synonym">Chrysanthemum cinerariifolium</name>
    <dbReference type="NCBI Taxonomy" id="118510"/>
    <lineage>
        <taxon>Eukaryota</taxon>
        <taxon>Viridiplantae</taxon>
        <taxon>Streptophyta</taxon>
        <taxon>Embryophyta</taxon>
        <taxon>Tracheophyta</taxon>
        <taxon>Spermatophyta</taxon>
        <taxon>Magnoliopsida</taxon>
        <taxon>eudicotyledons</taxon>
        <taxon>Gunneridae</taxon>
        <taxon>Pentapetalae</taxon>
        <taxon>asterids</taxon>
        <taxon>campanulids</taxon>
        <taxon>Asterales</taxon>
        <taxon>Asteraceae</taxon>
        <taxon>Asteroideae</taxon>
        <taxon>Anthemideae</taxon>
        <taxon>Anthemidinae</taxon>
        <taxon>Tanacetum</taxon>
    </lineage>
</organism>
<gene>
    <name evidence="2" type="ORF">Tci_885185</name>
    <name evidence="3" type="ORF">Tci_885293</name>
</gene>
<feature type="region of interest" description="Disordered" evidence="1">
    <location>
        <begin position="1"/>
        <end position="37"/>
    </location>
</feature>
<evidence type="ECO:0000313" key="2">
    <source>
        <dbReference type="EMBL" id="GFD13216.1"/>
    </source>
</evidence>
<sequence>DPKSSHDDGSNPSSDDEKKVDEDPRNESKCKDQEKKDNVNSLTLNVVGTNKDNELLFDLNMHALEDVSIFNFLSNDEDDEAVNTACYVQNSVSS</sequence>
<evidence type="ECO:0000256" key="1">
    <source>
        <dbReference type="SAM" id="MobiDB-lite"/>
    </source>
</evidence>
<reference evidence="3" key="1">
    <citation type="journal article" date="2019" name="Sci. Rep.">
        <title>Draft genome of Tanacetum cinerariifolium, the natural source of mosquito coil.</title>
        <authorList>
            <person name="Yamashiro T."/>
            <person name="Shiraishi A."/>
            <person name="Satake H."/>
            <person name="Nakayama K."/>
        </authorList>
    </citation>
    <scope>NUCLEOTIDE SEQUENCE</scope>
</reference>
<dbReference type="EMBL" id="BKCJ011271669">
    <property type="protein sequence ID" value="GFD13324.1"/>
    <property type="molecule type" value="Genomic_DNA"/>
</dbReference>
<proteinExistence type="predicted"/>
<feature type="non-terminal residue" evidence="3">
    <location>
        <position position="1"/>
    </location>
</feature>
<protein>
    <submittedName>
        <fullName evidence="3">Uncharacterized protein</fullName>
    </submittedName>
</protein>
<dbReference type="AlphaFoldDB" id="A0A699U0A5"/>
<accession>A0A699U0A5</accession>
<evidence type="ECO:0000313" key="3">
    <source>
        <dbReference type="EMBL" id="GFD13324.1"/>
    </source>
</evidence>